<keyword evidence="2" id="KW-0805">Transcription regulation</keyword>
<evidence type="ECO:0000313" key="7">
    <source>
        <dbReference type="Proteomes" id="UP000655523"/>
    </source>
</evidence>
<dbReference type="Proteomes" id="UP000655523">
    <property type="component" value="Unassembled WGS sequence"/>
</dbReference>
<evidence type="ECO:0000256" key="3">
    <source>
        <dbReference type="ARBA" id="ARBA00023125"/>
    </source>
</evidence>
<dbReference type="AlphaFoldDB" id="A0A972NS80"/>
<dbReference type="RefSeq" id="WP_172167598.1">
    <property type="nucleotide sequence ID" value="NZ_WOEZ01000108.1"/>
</dbReference>
<name>A0A972NS80_9BURK</name>
<dbReference type="SUPFAM" id="SSF46785">
    <property type="entry name" value="Winged helix' DNA-binding domain"/>
    <property type="match status" value="1"/>
</dbReference>
<dbReference type="CDD" id="cd08422">
    <property type="entry name" value="PBP2_CrgA_like"/>
    <property type="match status" value="1"/>
</dbReference>
<gene>
    <name evidence="6" type="ORF">GNZ13_20405</name>
</gene>
<protein>
    <submittedName>
        <fullName evidence="6">LysR family transcriptional regulator</fullName>
    </submittedName>
</protein>
<accession>A0A972NS80</accession>
<evidence type="ECO:0000256" key="1">
    <source>
        <dbReference type="ARBA" id="ARBA00009437"/>
    </source>
</evidence>
<comment type="caution">
    <text evidence="6">The sequence shown here is derived from an EMBL/GenBank/DDBJ whole genome shotgun (WGS) entry which is preliminary data.</text>
</comment>
<dbReference type="Pfam" id="PF00126">
    <property type="entry name" value="HTH_1"/>
    <property type="match status" value="1"/>
</dbReference>
<dbReference type="FunFam" id="1.10.10.10:FF:000001">
    <property type="entry name" value="LysR family transcriptional regulator"/>
    <property type="match status" value="1"/>
</dbReference>
<keyword evidence="3" id="KW-0238">DNA-binding</keyword>
<dbReference type="PANTHER" id="PTHR30537">
    <property type="entry name" value="HTH-TYPE TRANSCRIPTIONAL REGULATOR"/>
    <property type="match status" value="1"/>
</dbReference>
<dbReference type="GO" id="GO:0003700">
    <property type="term" value="F:DNA-binding transcription factor activity"/>
    <property type="evidence" value="ECO:0007669"/>
    <property type="project" value="InterPro"/>
</dbReference>
<dbReference type="InterPro" id="IPR036390">
    <property type="entry name" value="WH_DNA-bd_sf"/>
</dbReference>
<evidence type="ECO:0000313" key="6">
    <source>
        <dbReference type="EMBL" id="NPT56882.1"/>
    </source>
</evidence>
<dbReference type="InterPro" id="IPR000847">
    <property type="entry name" value="LysR_HTH_N"/>
</dbReference>
<sequence>MDLLRSMQIFECVADSKSYTSAAHHLNMSTGAVSRHISELEQHLRTRLFHRTTRRIALTSAGNRYLARCKSILETLNEAEAEARAIHLRPSGCLRVHASQSLAQHYLVPALKSYREQHPSVQIGLTLSDAPIDLLNSEFDIAIMAVEALRDSSLVCTRLGDAHSVLCAAPHYIHSLQEIHSLPDVSRHTFIYLTPQWSENAELIAHGPDCRETLVVKPDMCISSLYSMVTALELGMGVGLLPMRAAVDAFRHGRLAHVLPGYQFERVGIYAVFASRLFLDAKVRTWLEHLKISFADCGNDHRSSPRPMIARHECALDVA</sequence>
<keyword evidence="7" id="KW-1185">Reference proteome</keyword>
<organism evidence="6 7">
    <name type="scientific">Paraburkholderia elongata</name>
    <dbReference type="NCBI Taxonomy" id="2675747"/>
    <lineage>
        <taxon>Bacteria</taxon>
        <taxon>Pseudomonadati</taxon>
        <taxon>Pseudomonadota</taxon>
        <taxon>Betaproteobacteria</taxon>
        <taxon>Burkholderiales</taxon>
        <taxon>Burkholderiaceae</taxon>
        <taxon>Paraburkholderia</taxon>
    </lineage>
</organism>
<dbReference type="SUPFAM" id="SSF53850">
    <property type="entry name" value="Periplasmic binding protein-like II"/>
    <property type="match status" value="1"/>
</dbReference>
<dbReference type="InterPro" id="IPR005119">
    <property type="entry name" value="LysR_subst-bd"/>
</dbReference>
<reference evidence="6 7" key="1">
    <citation type="submission" date="2019-11" db="EMBL/GenBank/DDBJ databases">
        <title>Metabolism of dissolved organic matter in forest soils.</title>
        <authorList>
            <person name="Cyle K.T."/>
            <person name="Wilhelm R.C."/>
            <person name="Martinez C.E."/>
        </authorList>
    </citation>
    <scope>NUCLEOTIDE SEQUENCE [LARGE SCALE GENOMIC DNA]</scope>
    <source>
        <strain evidence="6 7">5N</strain>
    </source>
</reference>
<dbReference type="Gene3D" id="3.40.190.290">
    <property type="match status" value="1"/>
</dbReference>
<dbReference type="InterPro" id="IPR036388">
    <property type="entry name" value="WH-like_DNA-bd_sf"/>
</dbReference>
<comment type="similarity">
    <text evidence="1">Belongs to the LysR transcriptional regulatory family.</text>
</comment>
<dbReference type="InterPro" id="IPR058163">
    <property type="entry name" value="LysR-type_TF_proteobact-type"/>
</dbReference>
<proteinExistence type="inferred from homology"/>
<feature type="domain" description="HTH lysR-type" evidence="5">
    <location>
        <begin position="1"/>
        <end position="59"/>
    </location>
</feature>
<evidence type="ECO:0000256" key="4">
    <source>
        <dbReference type="ARBA" id="ARBA00023163"/>
    </source>
</evidence>
<dbReference type="Gene3D" id="1.10.10.10">
    <property type="entry name" value="Winged helix-like DNA-binding domain superfamily/Winged helix DNA-binding domain"/>
    <property type="match status" value="1"/>
</dbReference>
<evidence type="ECO:0000259" key="5">
    <source>
        <dbReference type="PROSITE" id="PS50931"/>
    </source>
</evidence>
<evidence type="ECO:0000256" key="2">
    <source>
        <dbReference type="ARBA" id="ARBA00023015"/>
    </source>
</evidence>
<keyword evidence="4" id="KW-0804">Transcription</keyword>
<dbReference type="PROSITE" id="PS50931">
    <property type="entry name" value="HTH_LYSR"/>
    <property type="match status" value="1"/>
</dbReference>
<dbReference type="GO" id="GO:0043565">
    <property type="term" value="F:sequence-specific DNA binding"/>
    <property type="evidence" value="ECO:0007669"/>
    <property type="project" value="TreeGrafter"/>
</dbReference>
<dbReference type="EMBL" id="WOEZ01000108">
    <property type="protein sequence ID" value="NPT56882.1"/>
    <property type="molecule type" value="Genomic_DNA"/>
</dbReference>
<dbReference type="GO" id="GO:0006351">
    <property type="term" value="P:DNA-templated transcription"/>
    <property type="evidence" value="ECO:0007669"/>
    <property type="project" value="TreeGrafter"/>
</dbReference>
<dbReference type="Pfam" id="PF03466">
    <property type="entry name" value="LysR_substrate"/>
    <property type="match status" value="1"/>
</dbReference>
<dbReference type="PANTHER" id="PTHR30537:SF5">
    <property type="entry name" value="HTH-TYPE TRANSCRIPTIONAL ACTIVATOR TTDR-RELATED"/>
    <property type="match status" value="1"/>
</dbReference>